<organismHost>
    <name type="scientific">Homo sapiens</name>
    <name type="common">Human</name>
    <dbReference type="NCBI Taxonomy" id="9606"/>
</organismHost>
<evidence type="ECO:0000313" key="2">
    <source>
        <dbReference type="EMBL" id="AVI08650.1"/>
    </source>
</evidence>
<reference evidence="1" key="1">
    <citation type="journal article" date="2018" name="J. Virol.">
        <title>Copy number heterogeneity, large origin tandem repeats, and interspecies recombination in HHV-6A and HHV-6B reference strains.</title>
        <authorList>
            <person name="Greninger A.L."/>
            <person name="Roychoudhury P."/>
            <person name="Makhsous N."/>
            <person name="Hanson D."/>
            <person name="Chase J."/>
            <person name="Krueger G."/>
            <person name="Xie H."/>
            <person name="Huang M.-L."/>
            <person name="Saunders L."/>
            <person name="Ablashi D."/>
            <person name="Koelle D.M."/>
            <person name="Cook L."/>
            <person name="Jerome K.R."/>
        </authorList>
    </citation>
    <scope>NUCLEOTIDE SEQUENCE</scope>
    <source>
        <strain evidence="1">ENO</strain>
        <strain evidence="2">HST-CBMC</strain>
        <strain evidence="3">KYO</strain>
        <strain evidence="4">NAK</strain>
    </source>
</reference>
<protein>
    <submittedName>
        <fullName evidence="1">Uncharacterized protein</fullName>
    </submittedName>
</protein>
<dbReference type="EMBL" id="MF994825">
    <property type="protein sequence ID" value="AVI08906.1"/>
    <property type="molecule type" value="Genomic_DNA"/>
</dbReference>
<name>A0A2L2QBJ5_HHV6H</name>
<dbReference type="EMBL" id="MF994823">
    <property type="protein sequence ID" value="AVI08650.1"/>
    <property type="molecule type" value="Genomic_DNA"/>
</dbReference>
<dbReference type="EMBL" id="MF994821">
    <property type="protein sequence ID" value="AVI08405.1"/>
    <property type="molecule type" value="Genomic_DNA"/>
</dbReference>
<proteinExistence type="predicted"/>
<evidence type="ECO:0000313" key="1">
    <source>
        <dbReference type="EMBL" id="AVI08405.1"/>
    </source>
</evidence>
<evidence type="ECO:0000313" key="3">
    <source>
        <dbReference type="EMBL" id="AVI08906.1"/>
    </source>
</evidence>
<organism evidence="1">
    <name type="scientific">Human herpesvirus 6B</name>
    <name type="common">HHV-6 variant B</name>
    <name type="synonym">Human B lymphotropic virus</name>
    <dbReference type="NCBI Taxonomy" id="32604"/>
    <lineage>
        <taxon>Viruses</taxon>
        <taxon>Duplodnaviria</taxon>
        <taxon>Heunggongvirae</taxon>
        <taxon>Peploviricota</taxon>
        <taxon>Herviviricetes</taxon>
        <taxon>Herpesvirales</taxon>
        <taxon>Orthoherpesviridae</taxon>
        <taxon>Betaherpesvirinae</taxon>
        <taxon>Roseolovirus</taxon>
        <taxon>Roseolovirus humanbeta6b</taxon>
    </lineage>
</organism>
<sequence>MGKSEIYWRGGGKCIISMFLRYGNIYQLSNCLILLVVYREPIDIFRNNWS</sequence>
<accession>A0A2L2QBJ5</accession>
<dbReference type="EMBL" id="MF994827">
    <property type="protein sequence ID" value="AVI09167.1"/>
    <property type="molecule type" value="Genomic_DNA"/>
</dbReference>
<evidence type="ECO:0000313" key="4">
    <source>
        <dbReference type="EMBL" id="AVI09167.1"/>
    </source>
</evidence>